<dbReference type="InterPro" id="IPR007318">
    <property type="entry name" value="Phopholipid_MeTrfase"/>
</dbReference>
<dbReference type="EMBL" id="JAEKOZ010000035">
    <property type="protein sequence ID" value="MBJ3812222.1"/>
    <property type="molecule type" value="Genomic_DNA"/>
</dbReference>
<reference evidence="6 7" key="1">
    <citation type="submission" date="2020-12" db="EMBL/GenBank/DDBJ databases">
        <title>Streptomyces typhae sp. nov., a novel endophytic actinomycete isolated from the root of cattail pollen (Typha angustifolia L.).</title>
        <authorList>
            <person name="Peng C."/>
            <person name="Liu C."/>
        </authorList>
    </citation>
    <scope>NUCLEOTIDE SEQUENCE [LARGE SCALE GENOMIC DNA]</scope>
    <source>
        <strain evidence="6 7">JCM 4753</strain>
    </source>
</reference>
<evidence type="ECO:0000256" key="3">
    <source>
        <dbReference type="ARBA" id="ARBA00022989"/>
    </source>
</evidence>
<dbReference type="Gene3D" id="1.20.120.1630">
    <property type="match status" value="1"/>
</dbReference>
<keyword evidence="4 5" id="KW-0472">Membrane</keyword>
<evidence type="ECO:0000313" key="7">
    <source>
        <dbReference type="Proteomes" id="UP000634780"/>
    </source>
</evidence>
<keyword evidence="3 5" id="KW-1133">Transmembrane helix</keyword>
<evidence type="ECO:0000256" key="4">
    <source>
        <dbReference type="ARBA" id="ARBA00023136"/>
    </source>
</evidence>
<keyword evidence="2 5" id="KW-0812">Transmembrane</keyword>
<keyword evidence="7" id="KW-1185">Reference proteome</keyword>
<accession>A0ABS0XG74</accession>
<feature type="transmembrane region" description="Helical" evidence="5">
    <location>
        <begin position="113"/>
        <end position="131"/>
    </location>
</feature>
<comment type="subcellular location">
    <subcellularLocation>
        <location evidence="1">Endomembrane system</location>
        <topology evidence="1">Multi-pass membrane protein</topology>
    </subcellularLocation>
</comment>
<evidence type="ECO:0000256" key="1">
    <source>
        <dbReference type="ARBA" id="ARBA00004127"/>
    </source>
</evidence>
<feature type="transmembrane region" description="Helical" evidence="5">
    <location>
        <begin position="47"/>
        <end position="65"/>
    </location>
</feature>
<evidence type="ECO:0000256" key="2">
    <source>
        <dbReference type="ARBA" id="ARBA00022692"/>
    </source>
</evidence>
<dbReference type="Pfam" id="PF04191">
    <property type="entry name" value="PEMT"/>
    <property type="match status" value="1"/>
</dbReference>
<name>A0ABS0XG74_9ACTN</name>
<dbReference type="Proteomes" id="UP000634780">
    <property type="component" value="Unassembled WGS sequence"/>
</dbReference>
<comment type="caution">
    <text evidence="6">The sequence shown here is derived from an EMBL/GenBank/DDBJ whole genome shotgun (WGS) entry which is preliminary data.</text>
</comment>
<proteinExistence type="predicted"/>
<sequence length="162" mass="17825">MRKSAAAVGSSLFMALAPGTVAGLVPWWLTRWQSGDWWLPVRVTGGVAVAAAAVVLTHAFVRFVVEGLGTPAPLAPTEHLVVGGLYRYVRNPMYLAVVTAITGQSLLLARPALLTYALIAGAVMWSFATWYEEPRLSRTFGAEYEAYRRAVPGWRPRLRPWR</sequence>
<dbReference type="RefSeq" id="WP_190117775.1">
    <property type="nucleotide sequence ID" value="NZ_BMVR01000008.1"/>
</dbReference>
<gene>
    <name evidence="6" type="ORF">JGB26_34935</name>
</gene>
<evidence type="ECO:0000313" key="6">
    <source>
        <dbReference type="EMBL" id="MBJ3812222.1"/>
    </source>
</evidence>
<evidence type="ECO:0000256" key="5">
    <source>
        <dbReference type="SAM" id="Phobius"/>
    </source>
</evidence>
<organism evidence="6 7">
    <name type="scientific">Streptomyces flavofungini</name>
    <dbReference type="NCBI Taxonomy" id="68200"/>
    <lineage>
        <taxon>Bacteria</taxon>
        <taxon>Bacillati</taxon>
        <taxon>Actinomycetota</taxon>
        <taxon>Actinomycetes</taxon>
        <taxon>Kitasatosporales</taxon>
        <taxon>Streptomycetaceae</taxon>
        <taxon>Streptomyces</taxon>
    </lineage>
</organism>
<protein>
    <submittedName>
        <fullName evidence="6">Isoprenylcysteine carboxylmethyltransferase family protein</fullName>
    </submittedName>
</protein>